<dbReference type="KEGG" id="bdw:94335954"/>
<accession>A0AAD9PKJ8</accession>
<evidence type="ECO:0000313" key="2">
    <source>
        <dbReference type="EMBL" id="KAK2196410.1"/>
    </source>
</evidence>
<dbReference type="GeneID" id="94335954"/>
<dbReference type="EMBL" id="JALLKP010000002">
    <property type="protein sequence ID" value="KAK2196410.1"/>
    <property type="molecule type" value="Genomic_DNA"/>
</dbReference>
<gene>
    <name evidence="2" type="ORF">BdWA1_001656</name>
</gene>
<dbReference type="AlphaFoldDB" id="A0AAD9PKJ8"/>
<dbReference type="RefSeq" id="XP_067803252.1">
    <property type="nucleotide sequence ID" value="XM_067946688.1"/>
</dbReference>
<feature type="transmembrane region" description="Helical" evidence="1">
    <location>
        <begin position="135"/>
        <end position="156"/>
    </location>
</feature>
<evidence type="ECO:0000256" key="1">
    <source>
        <dbReference type="SAM" id="Phobius"/>
    </source>
</evidence>
<keyword evidence="3" id="KW-1185">Reference proteome</keyword>
<keyword evidence="1" id="KW-1133">Transmembrane helix</keyword>
<keyword evidence="1" id="KW-0812">Transmembrane</keyword>
<comment type="caution">
    <text evidence="2">The sequence shown here is derived from an EMBL/GenBank/DDBJ whole genome shotgun (WGS) entry which is preliminary data.</text>
</comment>
<organism evidence="2 3">
    <name type="scientific">Babesia duncani</name>
    <dbReference type="NCBI Taxonomy" id="323732"/>
    <lineage>
        <taxon>Eukaryota</taxon>
        <taxon>Sar</taxon>
        <taxon>Alveolata</taxon>
        <taxon>Apicomplexa</taxon>
        <taxon>Aconoidasida</taxon>
        <taxon>Piroplasmida</taxon>
        <taxon>Babesiidae</taxon>
        <taxon>Babesia</taxon>
    </lineage>
</organism>
<name>A0AAD9PKJ8_9APIC</name>
<protein>
    <submittedName>
        <fullName evidence="2">Uncharacterized protein</fullName>
    </submittedName>
</protein>
<dbReference type="Proteomes" id="UP001214638">
    <property type="component" value="Unassembled WGS sequence"/>
</dbReference>
<keyword evidence="1" id="KW-0472">Membrane</keyword>
<proteinExistence type="predicted"/>
<evidence type="ECO:0000313" key="3">
    <source>
        <dbReference type="Proteomes" id="UP001214638"/>
    </source>
</evidence>
<reference evidence="2" key="1">
    <citation type="journal article" date="2023" name="Nat. Microbiol.">
        <title>Babesia duncani multi-omics identifies virulence factors and drug targets.</title>
        <authorList>
            <person name="Singh P."/>
            <person name="Lonardi S."/>
            <person name="Liang Q."/>
            <person name="Vydyam P."/>
            <person name="Khabirova E."/>
            <person name="Fang T."/>
            <person name="Gihaz S."/>
            <person name="Thekkiniath J."/>
            <person name="Munshi M."/>
            <person name="Abel S."/>
            <person name="Ciampossin L."/>
            <person name="Batugedara G."/>
            <person name="Gupta M."/>
            <person name="Lu X.M."/>
            <person name="Lenz T."/>
            <person name="Chakravarty S."/>
            <person name="Cornillot E."/>
            <person name="Hu Y."/>
            <person name="Ma W."/>
            <person name="Gonzalez L.M."/>
            <person name="Sanchez S."/>
            <person name="Estrada K."/>
            <person name="Sanchez-Flores A."/>
            <person name="Montero E."/>
            <person name="Harb O.S."/>
            <person name="Le Roch K.G."/>
            <person name="Mamoun C.B."/>
        </authorList>
    </citation>
    <scope>NUCLEOTIDE SEQUENCE</scope>
    <source>
        <strain evidence="2">WA1</strain>
    </source>
</reference>
<sequence>MTLIRKSKVLLSGKHFYLGTYRDFSLYEFVAPPRLQHVIEPIEKHIGIRSVKNPECDTVFMHMKDPLASLNRELPHKPIVTIDDLTPEGKVLRGTGMHGPERTDLLRLVLYNRLKVRQMQRMVPSKKESFEDHKLVVCNLWFTVSSTIALGLMYYIGMDYGLYNEHYPWTPPRTDGTRGPGPLYWFTQ</sequence>